<gene>
    <name evidence="2" type="ORF">PAHAL_3G164700</name>
</gene>
<feature type="compositionally biased region" description="Low complexity" evidence="1">
    <location>
        <begin position="88"/>
        <end position="98"/>
    </location>
</feature>
<dbReference type="AlphaFoldDB" id="A0A2T8KIH2"/>
<sequence length="195" mass="20579">MISVSTPIVSFLMDDASNDFAGWRGRRAPSSTPRTSAASCATSAGPTHPHTCSASSPSATAAARPTCSSSASSSCATWPTSPPAGPRTSTPSSGASTPPSNPTPTGQFVSSVKRFSCHHLRRTLLSMRSDRARASRLYHRVKPMAVEVILNMAAKCPELKAKAQLPPTSYHLVLAQRCISMSCQRWCRAICAAMA</sequence>
<feature type="compositionally biased region" description="Low complexity" evidence="1">
    <location>
        <begin position="28"/>
        <end position="79"/>
    </location>
</feature>
<evidence type="ECO:0000256" key="1">
    <source>
        <dbReference type="SAM" id="MobiDB-lite"/>
    </source>
</evidence>
<reference evidence="2" key="1">
    <citation type="submission" date="2018-04" db="EMBL/GenBank/DDBJ databases">
        <title>WGS assembly of Panicum hallii.</title>
        <authorList>
            <person name="Lovell J."/>
            <person name="Jenkins J."/>
            <person name="Lowry D."/>
            <person name="Mamidi S."/>
            <person name="Sreedasyam A."/>
            <person name="Weng X."/>
            <person name="Barry K."/>
            <person name="Bonette J."/>
            <person name="Campitelli B."/>
            <person name="Daum C."/>
            <person name="Gordon S."/>
            <person name="Gould B."/>
            <person name="Lipzen A."/>
            <person name="Macqueen A."/>
            <person name="Palacio-Mejia J."/>
            <person name="Plott C."/>
            <person name="Shakirov E."/>
            <person name="Shu S."/>
            <person name="Yoshinaga Y."/>
            <person name="Zane M."/>
            <person name="Rokhsar D."/>
            <person name="Grimwood J."/>
            <person name="Schmutz J."/>
            <person name="Juenger T."/>
        </authorList>
    </citation>
    <scope>NUCLEOTIDE SEQUENCE [LARGE SCALE GENOMIC DNA]</scope>
    <source>
        <strain evidence="2">FIL2</strain>
    </source>
</reference>
<dbReference type="Gramene" id="PVH61961">
    <property type="protein sequence ID" value="PVH61961"/>
    <property type="gene ID" value="PAHAL_3G164700"/>
</dbReference>
<name>A0A2T8KIH2_9POAL</name>
<organism evidence="2">
    <name type="scientific">Panicum hallii</name>
    <dbReference type="NCBI Taxonomy" id="206008"/>
    <lineage>
        <taxon>Eukaryota</taxon>
        <taxon>Viridiplantae</taxon>
        <taxon>Streptophyta</taxon>
        <taxon>Embryophyta</taxon>
        <taxon>Tracheophyta</taxon>
        <taxon>Spermatophyta</taxon>
        <taxon>Magnoliopsida</taxon>
        <taxon>Liliopsida</taxon>
        <taxon>Poales</taxon>
        <taxon>Poaceae</taxon>
        <taxon>PACMAD clade</taxon>
        <taxon>Panicoideae</taxon>
        <taxon>Panicodae</taxon>
        <taxon>Paniceae</taxon>
        <taxon>Panicinae</taxon>
        <taxon>Panicum</taxon>
        <taxon>Panicum sect. Panicum</taxon>
    </lineage>
</organism>
<proteinExistence type="predicted"/>
<dbReference type="EMBL" id="CM008048">
    <property type="protein sequence ID" value="PVH61961.1"/>
    <property type="molecule type" value="Genomic_DNA"/>
</dbReference>
<evidence type="ECO:0000313" key="2">
    <source>
        <dbReference type="EMBL" id="PVH61961.1"/>
    </source>
</evidence>
<accession>A0A2T8KIH2</accession>
<feature type="region of interest" description="Disordered" evidence="1">
    <location>
        <begin position="23"/>
        <end position="108"/>
    </location>
</feature>
<dbReference type="Proteomes" id="UP000243499">
    <property type="component" value="Chromosome 3"/>
</dbReference>
<protein>
    <submittedName>
        <fullName evidence="2">Uncharacterized protein</fullName>
    </submittedName>
</protein>